<accession>A0ABV2YPV9</accession>
<comment type="caution">
    <text evidence="1">The sequence shown here is derived from an EMBL/GenBank/DDBJ whole genome shotgun (WGS) entry which is preliminary data.</text>
</comment>
<organism evidence="1 2">
    <name type="scientific">Streptomyces fragilis</name>
    <dbReference type="NCBI Taxonomy" id="67301"/>
    <lineage>
        <taxon>Bacteria</taxon>
        <taxon>Bacillati</taxon>
        <taxon>Actinomycetota</taxon>
        <taxon>Actinomycetes</taxon>
        <taxon>Kitasatosporales</taxon>
        <taxon>Streptomycetaceae</taxon>
        <taxon>Streptomyces</taxon>
    </lineage>
</organism>
<gene>
    <name evidence="1" type="ORF">AB0E65_26705</name>
</gene>
<protein>
    <recommendedName>
        <fullName evidence="3">DNA primase/polymerase bifunctional N-terminal domain-containing protein</fullName>
    </recommendedName>
</protein>
<dbReference type="EMBL" id="JBEZUR010000069">
    <property type="protein sequence ID" value="MEU3557772.1"/>
    <property type="molecule type" value="Genomic_DNA"/>
</dbReference>
<evidence type="ECO:0000313" key="2">
    <source>
        <dbReference type="Proteomes" id="UP001550850"/>
    </source>
</evidence>
<sequence>MNGTAAVRRAVEWLASVAPDPAACRGEWEHRADGVALLPAGRAWDVLILPGELGHATLAVLRRCLDRVGPVLAGFDEYRLGFFVPPGTAGRWLGTGVRAAGRGTWVVVPHPGRRWGRAGGRMRWVVPPDGTGLLTDPVLLEIAMHEAVAGLNGT</sequence>
<evidence type="ECO:0000313" key="1">
    <source>
        <dbReference type="EMBL" id="MEU3557772.1"/>
    </source>
</evidence>
<proteinExistence type="predicted"/>
<keyword evidence="2" id="KW-1185">Reference proteome</keyword>
<name>A0ABV2YPV9_9ACTN</name>
<dbReference type="RefSeq" id="WP_108954148.1">
    <property type="nucleotide sequence ID" value="NZ_BEVZ01000004.1"/>
</dbReference>
<dbReference type="Proteomes" id="UP001550850">
    <property type="component" value="Unassembled WGS sequence"/>
</dbReference>
<evidence type="ECO:0008006" key="3">
    <source>
        <dbReference type="Google" id="ProtNLM"/>
    </source>
</evidence>
<reference evidence="1 2" key="1">
    <citation type="submission" date="2024-06" db="EMBL/GenBank/DDBJ databases">
        <title>The Natural Products Discovery Center: Release of the First 8490 Sequenced Strains for Exploring Actinobacteria Biosynthetic Diversity.</title>
        <authorList>
            <person name="Kalkreuter E."/>
            <person name="Kautsar S.A."/>
            <person name="Yang D."/>
            <person name="Bader C.D."/>
            <person name="Teijaro C.N."/>
            <person name="Fluegel L."/>
            <person name="Davis C.M."/>
            <person name="Simpson J.R."/>
            <person name="Lauterbach L."/>
            <person name="Steele A.D."/>
            <person name="Gui C."/>
            <person name="Meng S."/>
            <person name="Li G."/>
            <person name="Viehrig K."/>
            <person name="Ye F."/>
            <person name="Su P."/>
            <person name="Kiefer A.F."/>
            <person name="Nichols A."/>
            <person name="Cepeda A.J."/>
            <person name="Yan W."/>
            <person name="Fan B."/>
            <person name="Jiang Y."/>
            <person name="Adhikari A."/>
            <person name="Zheng C.-J."/>
            <person name="Schuster L."/>
            <person name="Cowan T.M."/>
            <person name="Smanski M.J."/>
            <person name="Chevrette M.G."/>
            <person name="De Carvalho L.P.S."/>
            <person name="Shen B."/>
        </authorList>
    </citation>
    <scope>NUCLEOTIDE SEQUENCE [LARGE SCALE GENOMIC DNA]</scope>
    <source>
        <strain evidence="1 2">NPDC038104</strain>
    </source>
</reference>